<name>A0ABQ4F3Z8_9ACTN</name>
<feature type="chain" id="PRO_5047204049" description="Secreted protein" evidence="1">
    <location>
        <begin position="30"/>
        <end position="133"/>
    </location>
</feature>
<dbReference type="EMBL" id="BONX01000078">
    <property type="protein sequence ID" value="GIH01627.1"/>
    <property type="molecule type" value="Genomic_DNA"/>
</dbReference>
<protein>
    <recommendedName>
        <fullName evidence="4">Secreted protein</fullName>
    </recommendedName>
</protein>
<dbReference type="RefSeq" id="WP_203862873.1">
    <property type="nucleotide sequence ID" value="NZ_BAAAZQ010000008.1"/>
</dbReference>
<gene>
    <name evidence="2" type="ORF">Pma05_81990</name>
</gene>
<accession>A0ABQ4F3Z8</accession>
<evidence type="ECO:0008006" key="4">
    <source>
        <dbReference type="Google" id="ProtNLM"/>
    </source>
</evidence>
<evidence type="ECO:0000256" key="1">
    <source>
        <dbReference type="SAM" id="SignalP"/>
    </source>
</evidence>
<organism evidence="2 3">
    <name type="scientific">Plantactinospora mayteni</name>
    <dbReference type="NCBI Taxonomy" id="566021"/>
    <lineage>
        <taxon>Bacteria</taxon>
        <taxon>Bacillati</taxon>
        <taxon>Actinomycetota</taxon>
        <taxon>Actinomycetes</taxon>
        <taxon>Micromonosporales</taxon>
        <taxon>Micromonosporaceae</taxon>
        <taxon>Plantactinospora</taxon>
    </lineage>
</organism>
<evidence type="ECO:0000313" key="3">
    <source>
        <dbReference type="Proteomes" id="UP000621500"/>
    </source>
</evidence>
<sequence>MKMRTLSSTLVALGLGVAASLAVAAPAQAATHTMHTDDGDPGGRVTFTTNGDIVRLCDIEADGWAVGLVVDDYGVGRQYSMQVGGNGTCKEVRASMGGKYDLSEGSRIGFYIYLHKSSNLDAYSDESTWRNIN</sequence>
<comment type="caution">
    <text evidence="2">The sequence shown here is derived from an EMBL/GenBank/DDBJ whole genome shotgun (WGS) entry which is preliminary data.</text>
</comment>
<keyword evidence="3" id="KW-1185">Reference proteome</keyword>
<reference evidence="2 3" key="1">
    <citation type="submission" date="2021-01" db="EMBL/GenBank/DDBJ databases">
        <title>Whole genome shotgun sequence of Plantactinospora mayteni NBRC 109088.</title>
        <authorList>
            <person name="Komaki H."/>
            <person name="Tamura T."/>
        </authorList>
    </citation>
    <scope>NUCLEOTIDE SEQUENCE [LARGE SCALE GENOMIC DNA]</scope>
    <source>
        <strain evidence="2 3">NBRC 109088</strain>
    </source>
</reference>
<proteinExistence type="predicted"/>
<feature type="signal peptide" evidence="1">
    <location>
        <begin position="1"/>
        <end position="29"/>
    </location>
</feature>
<dbReference type="Proteomes" id="UP000621500">
    <property type="component" value="Unassembled WGS sequence"/>
</dbReference>
<keyword evidence="1" id="KW-0732">Signal</keyword>
<evidence type="ECO:0000313" key="2">
    <source>
        <dbReference type="EMBL" id="GIH01627.1"/>
    </source>
</evidence>